<dbReference type="Proteomes" id="UP001153678">
    <property type="component" value="Unassembled WGS sequence"/>
</dbReference>
<keyword evidence="3" id="KW-1185">Reference proteome</keyword>
<dbReference type="EMBL" id="CAMKVN010001035">
    <property type="protein sequence ID" value="CAI2173224.1"/>
    <property type="molecule type" value="Genomic_DNA"/>
</dbReference>
<name>A0A9W4SKX7_9GLOM</name>
<dbReference type="PRINTS" id="PR00169">
    <property type="entry name" value="KCHANNEL"/>
</dbReference>
<reference evidence="2" key="1">
    <citation type="submission" date="2022-08" db="EMBL/GenBank/DDBJ databases">
        <authorList>
            <person name="Kallberg Y."/>
            <person name="Tangrot J."/>
            <person name="Rosling A."/>
        </authorList>
    </citation>
    <scope>NUCLEOTIDE SEQUENCE</scope>
    <source>
        <strain evidence="2">Wild A</strain>
    </source>
</reference>
<organism evidence="2 3">
    <name type="scientific">Funneliformis geosporum</name>
    <dbReference type="NCBI Taxonomy" id="1117311"/>
    <lineage>
        <taxon>Eukaryota</taxon>
        <taxon>Fungi</taxon>
        <taxon>Fungi incertae sedis</taxon>
        <taxon>Mucoromycota</taxon>
        <taxon>Glomeromycotina</taxon>
        <taxon>Glomeromycetes</taxon>
        <taxon>Glomerales</taxon>
        <taxon>Glomeraceae</taxon>
        <taxon>Funneliformis</taxon>
    </lineage>
</organism>
<dbReference type="Pfam" id="PF02214">
    <property type="entry name" value="BTB_2"/>
    <property type="match status" value="1"/>
</dbReference>
<dbReference type="AlphaFoldDB" id="A0A9W4SKX7"/>
<comment type="caution">
    <text evidence="2">The sequence shown here is derived from an EMBL/GenBank/DDBJ whole genome shotgun (WGS) entry which is preliminary data.</text>
</comment>
<evidence type="ECO:0000313" key="2">
    <source>
        <dbReference type="EMBL" id="CAI2173224.1"/>
    </source>
</evidence>
<dbReference type="PANTHER" id="PTHR14499">
    <property type="entry name" value="POTASSIUM CHANNEL TETRAMERIZATION DOMAIN-CONTAINING"/>
    <property type="match status" value="1"/>
</dbReference>
<feature type="domain" description="Potassium channel tetramerisation-type BTB" evidence="1">
    <location>
        <begin position="46"/>
        <end position="114"/>
    </location>
</feature>
<dbReference type="Gene3D" id="3.30.710.10">
    <property type="entry name" value="Potassium Channel Kv1.1, Chain A"/>
    <property type="match status" value="1"/>
</dbReference>
<evidence type="ECO:0000313" key="3">
    <source>
        <dbReference type="Proteomes" id="UP001153678"/>
    </source>
</evidence>
<sequence length="344" mass="39282">MSDELNEQMKNISVYEGNFTRSDDEGGSSIGGGVNDAKKSVIEDRIILNVGGIKYETFRSTLTAYPDTLLGIMFSERNKEMLHPTNVNEYFFDRDGYIFRYILQYYRTGQVHWPEFSSPYQVTNSSIDLVQGTTKTFTTTSSSSNNVDGGRIDNLTGFGGTSCPTLPFTRAELEQELLFFLIPTKSDEDLIESLLHEETSSVSSTQPLTFANKAVVDNVNGFLYALKEVMYCVASLFEKKIMITFYHDRQQPIFKLIPPNPNIIMNELAPFNEKIKNILIPYAGVGYTLLMNFENEIEAWMKEEIKELKWAMEKPGGLPNRFEIPWEMAQRQISHRDPNMLILK</sequence>
<proteinExistence type="predicted"/>
<dbReference type="GO" id="GO:0051260">
    <property type="term" value="P:protein homooligomerization"/>
    <property type="evidence" value="ECO:0007669"/>
    <property type="project" value="InterPro"/>
</dbReference>
<dbReference type="InterPro" id="IPR011333">
    <property type="entry name" value="SKP1/BTB/POZ_sf"/>
</dbReference>
<evidence type="ECO:0000259" key="1">
    <source>
        <dbReference type="Pfam" id="PF02214"/>
    </source>
</evidence>
<dbReference type="PANTHER" id="PTHR14499:SF136">
    <property type="entry name" value="GH08630P"/>
    <property type="match status" value="1"/>
</dbReference>
<accession>A0A9W4SKX7</accession>
<dbReference type="InterPro" id="IPR003131">
    <property type="entry name" value="T1-type_BTB"/>
</dbReference>
<gene>
    <name evidence="2" type="ORF">FWILDA_LOCUS5978</name>
</gene>
<dbReference type="OrthoDB" id="10025005at2759"/>
<dbReference type="SUPFAM" id="SSF54695">
    <property type="entry name" value="POZ domain"/>
    <property type="match status" value="1"/>
</dbReference>
<protein>
    <submittedName>
        <fullName evidence="2">6622_t:CDS:1</fullName>
    </submittedName>
</protein>